<feature type="domain" description="ABC transmembrane type-1" evidence="9">
    <location>
        <begin position="83"/>
        <end position="285"/>
    </location>
</feature>
<gene>
    <name evidence="10" type="ORF">JJQ90_16700</name>
</gene>
<reference evidence="10 11" key="1">
    <citation type="submission" date="2021-01" db="EMBL/GenBank/DDBJ databases">
        <title>Roseomonas sp. nov, a bacterium isolated from an oil production mixture in Yumen Oilfield.</title>
        <authorList>
            <person name="Wu D."/>
        </authorList>
    </citation>
    <scope>NUCLEOTIDE SEQUENCE [LARGE SCALE GENOMIC DNA]</scope>
    <source>
        <strain evidence="10 11">ROY-5-3</strain>
    </source>
</reference>
<proteinExistence type="inferred from homology"/>
<evidence type="ECO:0000256" key="4">
    <source>
        <dbReference type="ARBA" id="ARBA00022856"/>
    </source>
</evidence>
<feature type="transmembrane region" description="Helical" evidence="8">
    <location>
        <begin position="216"/>
        <end position="242"/>
    </location>
</feature>
<keyword evidence="3 8" id="KW-0812">Transmembrane</keyword>
<keyword evidence="6 8" id="KW-1133">Transmembrane helix</keyword>
<comment type="caution">
    <text evidence="10">The sequence shown here is derived from an EMBL/GenBank/DDBJ whole genome shotgun (WGS) entry which is preliminary data.</text>
</comment>
<evidence type="ECO:0000313" key="10">
    <source>
        <dbReference type="EMBL" id="MBU8545364.1"/>
    </source>
</evidence>
<feature type="transmembrane region" description="Helical" evidence="8">
    <location>
        <begin position="262"/>
        <end position="284"/>
    </location>
</feature>
<sequence>MSATLAAPRRPNRLWMVMKRDPLALAAFLFLLVLVVVAIFPEQIAQFLPNRPSRLRLRPPDATFWFGSDQFGRDIFSRCVHATRVSLTVGLTTVGIAVAIGVPLGAIAAFRSPGFTDSAIMRVMDVLMAFPPIVLAIAVVAALGTQDLEFGPFVIPHIMKVMVVIGLLNAPKVARIVRAAVLVERNEQYVMAERAVGASETRILFRDVLRNCVSPVAVFATLLVATSILTEASLSFLGLGIQPPEPSWGGMLADSRTYVMSGQWWLTIFPGLLIFLTVVAFNLAGDLLRDVMDPAQLTRRGDA</sequence>
<dbReference type="PANTHER" id="PTHR43386">
    <property type="entry name" value="OLIGOPEPTIDE TRANSPORT SYSTEM PERMEASE PROTEIN APPC"/>
    <property type="match status" value="1"/>
</dbReference>
<comment type="similarity">
    <text evidence="8">Belongs to the binding-protein-dependent transport system permease family.</text>
</comment>
<dbReference type="PANTHER" id="PTHR43386:SF1">
    <property type="entry name" value="D,D-DIPEPTIDE TRANSPORT SYSTEM PERMEASE PROTEIN DDPC-RELATED"/>
    <property type="match status" value="1"/>
</dbReference>
<dbReference type="RefSeq" id="WP_216877381.1">
    <property type="nucleotide sequence ID" value="NZ_JAERQM010000005.1"/>
</dbReference>
<accession>A0ABS6H9H8</accession>
<feature type="transmembrane region" description="Helical" evidence="8">
    <location>
        <begin position="150"/>
        <end position="168"/>
    </location>
</feature>
<evidence type="ECO:0000256" key="8">
    <source>
        <dbReference type="RuleBase" id="RU363032"/>
    </source>
</evidence>
<evidence type="ECO:0000256" key="5">
    <source>
        <dbReference type="ARBA" id="ARBA00022927"/>
    </source>
</evidence>
<evidence type="ECO:0000256" key="7">
    <source>
        <dbReference type="ARBA" id="ARBA00023136"/>
    </source>
</evidence>
<feature type="transmembrane region" description="Helical" evidence="8">
    <location>
        <begin position="122"/>
        <end position="144"/>
    </location>
</feature>
<organism evidence="10 11">
    <name type="scientific">Falsiroseomonas oleicola</name>
    <dbReference type="NCBI Taxonomy" id="2801474"/>
    <lineage>
        <taxon>Bacteria</taxon>
        <taxon>Pseudomonadati</taxon>
        <taxon>Pseudomonadota</taxon>
        <taxon>Alphaproteobacteria</taxon>
        <taxon>Acetobacterales</taxon>
        <taxon>Roseomonadaceae</taxon>
        <taxon>Falsiroseomonas</taxon>
    </lineage>
</organism>
<dbReference type="Proteomes" id="UP000689967">
    <property type="component" value="Unassembled WGS sequence"/>
</dbReference>
<keyword evidence="5" id="KW-0653">Protein transport</keyword>
<evidence type="ECO:0000313" key="11">
    <source>
        <dbReference type="Proteomes" id="UP000689967"/>
    </source>
</evidence>
<dbReference type="InterPro" id="IPR050366">
    <property type="entry name" value="BP-dependent_transpt_permease"/>
</dbReference>
<evidence type="ECO:0000256" key="1">
    <source>
        <dbReference type="ARBA" id="ARBA00004651"/>
    </source>
</evidence>
<dbReference type="InterPro" id="IPR000515">
    <property type="entry name" value="MetI-like"/>
</dbReference>
<protein>
    <submittedName>
        <fullName evidence="10">ABC transporter permease</fullName>
    </submittedName>
</protein>
<evidence type="ECO:0000256" key="3">
    <source>
        <dbReference type="ARBA" id="ARBA00022692"/>
    </source>
</evidence>
<dbReference type="EMBL" id="JAERQM010000005">
    <property type="protein sequence ID" value="MBU8545364.1"/>
    <property type="molecule type" value="Genomic_DNA"/>
</dbReference>
<feature type="transmembrane region" description="Helical" evidence="8">
    <location>
        <begin position="87"/>
        <end position="110"/>
    </location>
</feature>
<keyword evidence="11" id="KW-1185">Reference proteome</keyword>
<comment type="subcellular location">
    <subcellularLocation>
        <location evidence="1 8">Cell membrane</location>
        <topology evidence="1 8">Multi-pass membrane protein</topology>
    </subcellularLocation>
</comment>
<evidence type="ECO:0000256" key="6">
    <source>
        <dbReference type="ARBA" id="ARBA00022989"/>
    </source>
</evidence>
<evidence type="ECO:0000259" key="9">
    <source>
        <dbReference type="PROSITE" id="PS50928"/>
    </source>
</evidence>
<name>A0ABS6H9H8_9PROT</name>
<keyword evidence="4" id="KW-0571">Peptide transport</keyword>
<dbReference type="CDD" id="cd06261">
    <property type="entry name" value="TM_PBP2"/>
    <property type="match status" value="1"/>
</dbReference>
<dbReference type="Pfam" id="PF00528">
    <property type="entry name" value="BPD_transp_1"/>
    <property type="match status" value="1"/>
</dbReference>
<dbReference type="PROSITE" id="PS50928">
    <property type="entry name" value="ABC_TM1"/>
    <property type="match status" value="1"/>
</dbReference>
<keyword evidence="2 8" id="KW-0813">Transport</keyword>
<keyword evidence="7 8" id="KW-0472">Membrane</keyword>
<evidence type="ECO:0000256" key="2">
    <source>
        <dbReference type="ARBA" id="ARBA00022448"/>
    </source>
</evidence>